<dbReference type="Proteomes" id="UP001151081">
    <property type="component" value="Unassembled WGS sequence"/>
</dbReference>
<dbReference type="AlphaFoldDB" id="A0A9X3XAE4"/>
<sequence length="94" mass="10866">MSLVPVLIVAAGVTIIVVVTAHAVEETAEAIKKWPRKVEEKCQPPFQECLENPRQPKRNRKTYGDYKDCRGCLAECKREGGIWPEERCPRHWQY</sequence>
<accession>A0A9X3XAE4</accession>
<dbReference type="EMBL" id="JAGTJJ010000046">
    <property type="protein sequence ID" value="MDC3987024.1"/>
    <property type="molecule type" value="Genomic_DNA"/>
</dbReference>
<evidence type="ECO:0000313" key="2">
    <source>
        <dbReference type="Proteomes" id="UP001151081"/>
    </source>
</evidence>
<organism evidence="1 2">
    <name type="scientific">Polyangium jinanense</name>
    <dbReference type="NCBI Taxonomy" id="2829994"/>
    <lineage>
        <taxon>Bacteria</taxon>
        <taxon>Pseudomonadati</taxon>
        <taxon>Myxococcota</taxon>
        <taxon>Polyangia</taxon>
        <taxon>Polyangiales</taxon>
        <taxon>Polyangiaceae</taxon>
        <taxon>Polyangium</taxon>
    </lineage>
</organism>
<name>A0A9X3XAE4_9BACT</name>
<reference evidence="1 2" key="1">
    <citation type="submission" date="2021-04" db="EMBL/GenBank/DDBJ databases">
        <title>Genome analysis of Polyangium sp.</title>
        <authorList>
            <person name="Li Y."/>
            <person name="Wang J."/>
        </authorList>
    </citation>
    <scope>NUCLEOTIDE SEQUENCE [LARGE SCALE GENOMIC DNA]</scope>
    <source>
        <strain evidence="1 2">SDU14</strain>
    </source>
</reference>
<keyword evidence="2" id="KW-1185">Reference proteome</keyword>
<gene>
    <name evidence="1" type="ORF">KEG57_41535</name>
</gene>
<proteinExistence type="predicted"/>
<evidence type="ECO:0000313" key="1">
    <source>
        <dbReference type="EMBL" id="MDC3987024.1"/>
    </source>
</evidence>
<protein>
    <submittedName>
        <fullName evidence="1">Uncharacterized protein</fullName>
    </submittedName>
</protein>
<comment type="caution">
    <text evidence="1">The sequence shown here is derived from an EMBL/GenBank/DDBJ whole genome shotgun (WGS) entry which is preliminary data.</text>
</comment>
<dbReference type="RefSeq" id="WP_272427384.1">
    <property type="nucleotide sequence ID" value="NZ_JAGTJJ010000046.1"/>
</dbReference>